<evidence type="ECO:0000256" key="6">
    <source>
        <dbReference type="ARBA" id="ARBA00023002"/>
    </source>
</evidence>
<dbReference type="NCBIfam" id="TIGR02504">
    <property type="entry name" value="NrdJ_Z"/>
    <property type="match status" value="1"/>
</dbReference>
<keyword evidence="4 10" id="KW-0547">Nucleotide-binding</keyword>
<dbReference type="GO" id="GO:0031419">
    <property type="term" value="F:cobalamin binding"/>
    <property type="evidence" value="ECO:0007669"/>
    <property type="project" value="UniProtKB-KW"/>
</dbReference>
<dbReference type="CDD" id="cd02888">
    <property type="entry name" value="RNR_II_dimer"/>
    <property type="match status" value="1"/>
</dbReference>
<evidence type="ECO:0000256" key="10">
    <source>
        <dbReference type="RuleBase" id="RU364064"/>
    </source>
</evidence>
<evidence type="ECO:0000256" key="9">
    <source>
        <dbReference type="ARBA" id="ARBA00047754"/>
    </source>
</evidence>
<dbReference type="EC" id="1.17.4.1" evidence="10"/>
<keyword evidence="6 10" id="KW-0560">Oxidoreductase</keyword>
<name>A0A2D3C372_9EURY</name>
<dbReference type="Pfam" id="PF00317">
    <property type="entry name" value="Ribonuc_red_lgN"/>
    <property type="match status" value="1"/>
</dbReference>
<dbReference type="InterPro" id="IPR000788">
    <property type="entry name" value="RNR_lg_C"/>
</dbReference>
<sequence length="596" mass="66164">MGFCMDKEDNTIESKLSANGKTLLEKRYLLRDAKGKIAEEPNELFRRVAKAIAGVDSTYGYSVDKTEDDFYQVMADLEFLPNSPTLMNAGTELGQLSACFVLPVEDSLKSIFKSLQDMSLIHQSGGGTGFSFSDLRPEGDPVRSTEGVASGPLSFMTIFDKATDVIKQGGRRRGANMGVLRVDHPDIFKFIGAKKKEDMLRNFNLSVGVTDEFMEAVSQDRDYALVNPRTGKVKKRLKARDMFDRIVTCACQTGDPGLLFLDEINRKHPMSAIGTIESTNPCGEVPLLPYESCNLGSINLALMVKEGAIDWQKLKETVDTGVHFLDNVIDANKYPLPEIEQRTKQNRKIGLGVMGFAAMLARLGIAYDCEEGIATAEEVMKFIREEAVQKSVELGEQRGSFPNFHRSTLAKDYPAMRNATVNTVAPTGSLSIIANTTSGIEPMFALTYQRNVMGTRLTEIDPVFEEMARKHGFYSKHLMEEIAETGSLQNILNIPKETRRVFATALEIKPQWHVRMQAAFQKHVDNAVAKTVNLPHEATEEDFREIYMLAYRLKCKGIAAYRYGSKAEQVLEIGGTGEKRDDSTATVKACAKNGCE</sequence>
<proteinExistence type="inferred from homology"/>
<evidence type="ECO:0000256" key="1">
    <source>
        <dbReference type="ARBA" id="ARBA00001922"/>
    </source>
</evidence>
<dbReference type="KEGG" id="mpot:BKM01_00630"/>
<dbReference type="InterPro" id="IPR050862">
    <property type="entry name" value="RdRp_reductase_class-2"/>
</dbReference>
<evidence type="ECO:0000256" key="5">
    <source>
        <dbReference type="ARBA" id="ARBA00022840"/>
    </source>
</evidence>
<evidence type="ECO:0000256" key="8">
    <source>
        <dbReference type="ARBA" id="ARBA00023285"/>
    </source>
</evidence>
<keyword evidence="8 10" id="KW-0170">Cobalt</keyword>
<dbReference type="EMBL" id="CP017881">
    <property type="protein sequence ID" value="ATU07412.1"/>
    <property type="molecule type" value="Genomic_DNA"/>
</dbReference>
<dbReference type="Pfam" id="PF02867">
    <property type="entry name" value="Ribonuc_red_lgC"/>
    <property type="match status" value="1"/>
</dbReference>
<keyword evidence="7" id="KW-1015">Disulfide bond</keyword>
<dbReference type="GO" id="GO:0071897">
    <property type="term" value="P:DNA biosynthetic process"/>
    <property type="evidence" value="ECO:0007669"/>
    <property type="project" value="UniProtKB-KW"/>
</dbReference>
<dbReference type="PANTHER" id="PTHR43371:SF1">
    <property type="entry name" value="RIBONUCLEOSIDE-DIPHOSPHATE REDUCTASE"/>
    <property type="match status" value="1"/>
</dbReference>
<dbReference type="GO" id="GO:0009263">
    <property type="term" value="P:deoxyribonucleotide biosynthetic process"/>
    <property type="evidence" value="ECO:0007669"/>
    <property type="project" value="InterPro"/>
</dbReference>
<keyword evidence="3 10" id="KW-0846">Cobalamin</keyword>
<evidence type="ECO:0000259" key="12">
    <source>
        <dbReference type="Pfam" id="PF02867"/>
    </source>
</evidence>
<dbReference type="GO" id="GO:0005524">
    <property type="term" value="F:ATP binding"/>
    <property type="evidence" value="ECO:0007669"/>
    <property type="project" value="UniProtKB-KW"/>
</dbReference>
<dbReference type="InterPro" id="IPR013344">
    <property type="entry name" value="RNR_NrdJ/NrdZ"/>
</dbReference>
<dbReference type="PRINTS" id="PR01183">
    <property type="entry name" value="RIBORDTASEM1"/>
</dbReference>
<dbReference type="UniPathway" id="UPA00326"/>
<keyword evidence="10" id="KW-0237">DNA synthesis</keyword>
<dbReference type="SUPFAM" id="SSF48168">
    <property type="entry name" value="R1 subunit of ribonucleotide reductase, N-terminal domain"/>
    <property type="match status" value="1"/>
</dbReference>
<dbReference type="PANTHER" id="PTHR43371">
    <property type="entry name" value="VITAMIN B12-DEPENDENT RIBONUCLEOTIDE REDUCTASE"/>
    <property type="match status" value="1"/>
</dbReference>
<dbReference type="Proteomes" id="UP000229678">
    <property type="component" value="Chromosome"/>
</dbReference>
<dbReference type="InterPro" id="IPR013509">
    <property type="entry name" value="RNR_lsu_N"/>
</dbReference>
<evidence type="ECO:0000313" key="14">
    <source>
        <dbReference type="Proteomes" id="UP000229678"/>
    </source>
</evidence>
<feature type="domain" description="Ribonucleotide reductase large subunit N-terminal" evidence="11">
    <location>
        <begin position="15"/>
        <end position="94"/>
    </location>
</feature>
<dbReference type="SUPFAM" id="SSF51998">
    <property type="entry name" value="PFL-like glycyl radical enzymes"/>
    <property type="match status" value="1"/>
</dbReference>
<protein>
    <recommendedName>
        <fullName evidence="10">Vitamin B12-dependent ribonucleotide reductase</fullName>
        <ecNumber evidence="10">1.17.4.1</ecNumber>
    </recommendedName>
</protein>
<gene>
    <name evidence="13" type="ORF">BKM01_00630</name>
</gene>
<dbReference type="InterPro" id="IPR008926">
    <property type="entry name" value="RNR_R1-su_N"/>
</dbReference>
<organism evidence="13 14">
    <name type="scientific">Methanohalophilus portucalensis</name>
    <dbReference type="NCBI Taxonomy" id="39664"/>
    <lineage>
        <taxon>Archaea</taxon>
        <taxon>Methanobacteriati</taxon>
        <taxon>Methanobacteriota</taxon>
        <taxon>Stenosarchaea group</taxon>
        <taxon>Methanomicrobia</taxon>
        <taxon>Methanosarcinales</taxon>
        <taxon>Methanosarcinaceae</taxon>
        <taxon>Methanohalophilus</taxon>
    </lineage>
</organism>
<evidence type="ECO:0000259" key="11">
    <source>
        <dbReference type="Pfam" id="PF00317"/>
    </source>
</evidence>
<feature type="domain" description="Ribonucleotide reductase large subunit C-terminal" evidence="12">
    <location>
        <begin position="97"/>
        <end position="561"/>
    </location>
</feature>
<evidence type="ECO:0000256" key="3">
    <source>
        <dbReference type="ARBA" id="ARBA00022628"/>
    </source>
</evidence>
<keyword evidence="5" id="KW-0067">ATP-binding</keyword>
<dbReference type="FunFam" id="3.20.70.20:FF:000018">
    <property type="entry name" value="Vitamin B12-dependent ribonucleotide reductase"/>
    <property type="match status" value="1"/>
</dbReference>
<comment type="similarity">
    <text evidence="2 10">Belongs to the ribonucleoside diphosphate reductase class-2 family.</text>
</comment>
<comment type="catalytic activity">
    <reaction evidence="9 10">
        <text>a 2'-deoxyribonucleoside 5'-diphosphate + [thioredoxin]-disulfide + H2O = a ribonucleoside 5'-diphosphate + [thioredoxin]-dithiol</text>
        <dbReference type="Rhea" id="RHEA:23252"/>
        <dbReference type="Rhea" id="RHEA-COMP:10698"/>
        <dbReference type="Rhea" id="RHEA-COMP:10700"/>
        <dbReference type="ChEBI" id="CHEBI:15377"/>
        <dbReference type="ChEBI" id="CHEBI:29950"/>
        <dbReference type="ChEBI" id="CHEBI:50058"/>
        <dbReference type="ChEBI" id="CHEBI:57930"/>
        <dbReference type="ChEBI" id="CHEBI:73316"/>
        <dbReference type="EC" id="1.17.4.1"/>
    </reaction>
</comment>
<dbReference type="Gene3D" id="3.20.70.20">
    <property type="match status" value="1"/>
</dbReference>
<accession>A0A2D3C372</accession>
<evidence type="ECO:0000256" key="2">
    <source>
        <dbReference type="ARBA" id="ARBA00007405"/>
    </source>
</evidence>
<evidence type="ECO:0000313" key="13">
    <source>
        <dbReference type="EMBL" id="ATU07412.1"/>
    </source>
</evidence>
<dbReference type="AlphaFoldDB" id="A0A2D3C372"/>
<dbReference type="GO" id="GO:0004748">
    <property type="term" value="F:ribonucleoside-diphosphate reductase activity, thioredoxin disulfide as acceptor"/>
    <property type="evidence" value="ECO:0007669"/>
    <property type="project" value="UniProtKB-EC"/>
</dbReference>
<evidence type="ECO:0000256" key="4">
    <source>
        <dbReference type="ARBA" id="ARBA00022741"/>
    </source>
</evidence>
<comment type="cofactor">
    <cofactor evidence="1 10">
        <name>adenosylcob(III)alamin</name>
        <dbReference type="ChEBI" id="CHEBI:18408"/>
    </cofactor>
</comment>
<reference evidence="14" key="1">
    <citation type="submission" date="2016-10" db="EMBL/GenBank/DDBJ databases">
        <authorList>
            <person name="L'haridon S."/>
            <person name="Corre E."/>
        </authorList>
    </citation>
    <scope>NUCLEOTIDE SEQUENCE [LARGE SCALE GENOMIC DNA]</scope>
    <source>
        <strain evidence="14">FDF-1T</strain>
    </source>
</reference>
<evidence type="ECO:0000256" key="7">
    <source>
        <dbReference type="ARBA" id="ARBA00023157"/>
    </source>
</evidence>
<comment type="function">
    <text evidence="10">Catalyzes the reduction of ribonucleotides to deoxyribonucleotides. May function to provide a pool of deoxyribonucleotide precursors for DNA repair during oxygen limitation and/or for immediate growth after restoration of oxygen.</text>
</comment>